<gene>
    <name evidence="8" type="ORF">FNF27_08040</name>
</gene>
<keyword evidence="4 5" id="KW-0808">Transferase</keyword>
<evidence type="ECO:0000259" key="7">
    <source>
        <dbReference type="Pfam" id="PF00852"/>
    </source>
</evidence>
<keyword evidence="5" id="KW-0333">Golgi apparatus</keyword>
<dbReference type="GO" id="GO:0032580">
    <property type="term" value="C:Golgi cisterna membrane"/>
    <property type="evidence" value="ECO:0007669"/>
    <property type="project" value="UniProtKB-SubCell"/>
</dbReference>
<evidence type="ECO:0000256" key="2">
    <source>
        <dbReference type="ARBA" id="ARBA00008919"/>
    </source>
</evidence>
<evidence type="ECO:0000256" key="6">
    <source>
        <dbReference type="SAM" id="MobiDB-lite"/>
    </source>
</evidence>
<comment type="pathway">
    <text evidence="1">Protein modification; protein glycosylation.</text>
</comment>
<accession>A0A5A8DDH6</accession>
<evidence type="ECO:0000256" key="4">
    <source>
        <dbReference type="ARBA" id="ARBA00022679"/>
    </source>
</evidence>
<evidence type="ECO:0000313" key="8">
    <source>
        <dbReference type="EMBL" id="KAA0162587.1"/>
    </source>
</evidence>
<keyword evidence="3 5" id="KW-0328">Glycosyltransferase</keyword>
<feature type="domain" description="Fucosyltransferase C-terminal" evidence="7">
    <location>
        <begin position="435"/>
        <end position="608"/>
    </location>
</feature>
<dbReference type="PANTHER" id="PTHR11929">
    <property type="entry name" value="ALPHA- 1,3 -FUCOSYLTRANSFERASE"/>
    <property type="match status" value="1"/>
</dbReference>
<keyword evidence="5" id="KW-0812">Transmembrane</keyword>
<comment type="similarity">
    <text evidence="2 5">Belongs to the glycosyltransferase 10 family.</text>
</comment>
<evidence type="ECO:0000256" key="1">
    <source>
        <dbReference type="ARBA" id="ARBA00004922"/>
    </source>
</evidence>
<evidence type="ECO:0000313" key="9">
    <source>
        <dbReference type="Proteomes" id="UP000322899"/>
    </source>
</evidence>
<proteinExistence type="inferred from homology"/>
<dbReference type="InterPro" id="IPR038577">
    <property type="entry name" value="GT10-like_C_sf"/>
</dbReference>
<dbReference type="Gene3D" id="3.40.50.11660">
    <property type="entry name" value="Glycosyl transferase family 10, C-terminal domain"/>
    <property type="match status" value="1"/>
</dbReference>
<protein>
    <recommendedName>
        <fullName evidence="5">Fucosyltransferase</fullName>
        <ecNumber evidence="5">2.4.1.-</ecNumber>
    </recommendedName>
</protein>
<dbReference type="InterPro" id="IPR055270">
    <property type="entry name" value="Glyco_tran_10_C"/>
</dbReference>
<feature type="compositionally biased region" description="Low complexity" evidence="6">
    <location>
        <begin position="203"/>
        <end position="213"/>
    </location>
</feature>
<evidence type="ECO:0000256" key="3">
    <source>
        <dbReference type="ARBA" id="ARBA00022676"/>
    </source>
</evidence>
<dbReference type="Proteomes" id="UP000322899">
    <property type="component" value="Unassembled WGS sequence"/>
</dbReference>
<feature type="region of interest" description="Disordered" evidence="6">
    <location>
        <begin position="168"/>
        <end position="264"/>
    </location>
</feature>
<dbReference type="EMBL" id="VLTO01000121">
    <property type="protein sequence ID" value="KAA0162587.1"/>
    <property type="molecule type" value="Genomic_DNA"/>
</dbReference>
<comment type="caution">
    <text evidence="8">The sequence shown here is derived from an EMBL/GenBank/DDBJ whole genome shotgun (WGS) entry which is preliminary data.</text>
</comment>
<dbReference type="EC" id="2.4.1.-" evidence="5"/>
<sequence>MAAVVNRRARPASREAATCCGLGPRAALLVTASLLVGTLCAIAFVVALRSGLFSVGKTAPLHSQSVGPAVGSLSSRLSMLHKAIAKTAAEIETEAGRELKGLGGLALRSTGLAAAAPSPVPGSGGAAQGMVASQGDNAEEHAASLRKAAVPVPDAGQHPPAVKVVRDAEARRSGGGPTSASGGQDGRSVWADEPASGRRAQPRRQQPEQAAPRQQHRARQEPASTAGDSGAALGRRQAMSAVGAPTTGDFAGAPRGRPLAKCSQIPTDGTVRLAPRARSLYKHLAPRNRWAEVAASTPADCPQRPGRDFSKHPLTIHIPTQSTKSPDGRFDCAAGKIDRCPFDCVVTNTRAATADVVLSVTPGASVRAQGHCPLQKTAHFSMETEVYYPSLAITPESMRSWDFIGTTKLASDVPLGYGGWFDFNLFEPPVPKTADAMAVAVISNCAGHNRRLEYIRELVRAGVTVHHLGACDHNKDWSPPSGMSRGRFVDKIDMLRPYKFTLAFENTNDPDYVTEKYFQPLVAGSVPVYMGAQNSELYAPAPHSVIRTDDFADARALAKYLLFLASNEEAYNALLEWKYTGVSPGFAHAMAATTDMHSHCRLCRLARETLEVEVGDRDALSPETVLAPQTKDEAPGAVPYPGMGG</sequence>
<evidence type="ECO:0000256" key="5">
    <source>
        <dbReference type="RuleBase" id="RU003832"/>
    </source>
</evidence>
<reference evidence="8 9" key="1">
    <citation type="submission" date="2019-07" db="EMBL/GenBank/DDBJ databases">
        <title>Genomes of Cafeteria roenbergensis.</title>
        <authorList>
            <person name="Fischer M.G."/>
            <person name="Hackl T."/>
            <person name="Roman M."/>
        </authorList>
    </citation>
    <scope>NUCLEOTIDE SEQUENCE [LARGE SCALE GENOMIC DNA]</scope>
    <source>
        <strain evidence="8 9">E4-10P</strain>
    </source>
</reference>
<feature type="transmembrane region" description="Helical" evidence="5">
    <location>
        <begin position="26"/>
        <end position="48"/>
    </location>
</feature>
<dbReference type="SUPFAM" id="SSF53756">
    <property type="entry name" value="UDP-Glycosyltransferase/glycogen phosphorylase"/>
    <property type="match status" value="1"/>
</dbReference>
<dbReference type="OrthoDB" id="427096at2759"/>
<dbReference type="UniPathway" id="UPA00378"/>
<feature type="region of interest" description="Disordered" evidence="6">
    <location>
        <begin position="114"/>
        <end position="145"/>
    </location>
</feature>
<comment type="subcellular location">
    <subcellularLocation>
        <location evidence="5">Golgi apparatus</location>
        <location evidence="5">Golgi stack membrane</location>
        <topology evidence="5">Single-pass type II membrane protein</topology>
    </subcellularLocation>
</comment>
<dbReference type="InterPro" id="IPR001503">
    <property type="entry name" value="Glyco_trans_10"/>
</dbReference>
<keyword evidence="5" id="KW-1133">Transmembrane helix</keyword>
<keyword evidence="5" id="KW-0472">Membrane</keyword>
<dbReference type="PANTHER" id="PTHR11929:SF220">
    <property type="entry name" value="FUCOSYLTRANSFERASE"/>
    <property type="match status" value="1"/>
</dbReference>
<dbReference type="AlphaFoldDB" id="A0A5A8DDH6"/>
<dbReference type="Pfam" id="PF00852">
    <property type="entry name" value="Glyco_transf_10"/>
    <property type="match status" value="1"/>
</dbReference>
<organism evidence="8 9">
    <name type="scientific">Cafeteria roenbergensis</name>
    <name type="common">Marine flagellate</name>
    <dbReference type="NCBI Taxonomy" id="33653"/>
    <lineage>
        <taxon>Eukaryota</taxon>
        <taxon>Sar</taxon>
        <taxon>Stramenopiles</taxon>
        <taxon>Bigyra</taxon>
        <taxon>Opalozoa</taxon>
        <taxon>Bicosoecida</taxon>
        <taxon>Cafeteriaceae</taxon>
        <taxon>Cafeteria</taxon>
    </lineage>
</organism>
<name>A0A5A8DDH6_CAFRO</name>
<dbReference type="GO" id="GO:0008417">
    <property type="term" value="F:fucosyltransferase activity"/>
    <property type="evidence" value="ECO:0007669"/>
    <property type="project" value="InterPro"/>
</dbReference>